<comment type="caution">
    <text evidence="1">The sequence shown here is derived from an EMBL/GenBank/DDBJ whole genome shotgun (WGS) entry which is preliminary data.</text>
</comment>
<gene>
    <name evidence="1" type="ORF">C8Q71DRAFT_292628</name>
</gene>
<dbReference type="RefSeq" id="XP_047774683.1">
    <property type="nucleotide sequence ID" value="XM_047917596.1"/>
</dbReference>
<evidence type="ECO:0000313" key="2">
    <source>
        <dbReference type="Proteomes" id="UP000814176"/>
    </source>
</evidence>
<protein>
    <submittedName>
        <fullName evidence="1">Uncharacterized protein</fullName>
    </submittedName>
</protein>
<accession>A0ABQ8K406</accession>
<dbReference type="Proteomes" id="UP000814176">
    <property type="component" value="Unassembled WGS sequence"/>
</dbReference>
<keyword evidence="2" id="KW-1185">Reference proteome</keyword>
<sequence>MKVEVLVIGCTVSICIAPASRDLLSFQFTVRLPHVLLYRQDASFSTTSHQTHRGLHDEANVSSHLLNLVKSRALRCSRSRSWRHGLTKRIQVSLLKYDNDQSMQFTHGKEAIICPTARFVYTRMCRKPRCDDCDTFVVSGAIALADNQMNCVHQCGASLSCHSTSWSHCVCCAGSACAPRPWISY</sequence>
<dbReference type="GeneID" id="71998328"/>
<name>A0ABQ8K406_9APHY</name>
<proteinExistence type="predicted"/>
<organism evidence="1 2">
    <name type="scientific">Rhodofomes roseus</name>
    <dbReference type="NCBI Taxonomy" id="34475"/>
    <lineage>
        <taxon>Eukaryota</taxon>
        <taxon>Fungi</taxon>
        <taxon>Dikarya</taxon>
        <taxon>Basidiomycota</taxon>
        <taxon>Agaricomycotina</taxon>
        <taxon>Agaricomycetes</taxon>
        <taxon>Polyporales</taxon>
        <taxon>Rhodofomes</taxon>
    </lineage>
</organism>
<dbReference type="EMBL" id="JADCUA010000025">
    <property type="protein sequence ID" value="KAH9831569.1"/>
    <property type="molecule type" value="Genomic_DNA"/>
</dbReference>
<reference evidence="1 2" key="1">
    <citation type="journal article" date="2021" name="Environ. Microbiol.">
        <title>Gene family expansions and transcriptome signatures uncover fungal adaptations to wood decay.</title>
        <authorList>
            <person name="Hage H."/>
            <person name="Miyauchi S."/>
            <person name="Viragh M."/>
            <person name="Drula E."/>
            <person name="Min B."/>
            <person name="Chaduli D."/>
            <person name="Navarro D."/>
            <person name="Favel A."/>
            <person name="Norest M."/>
            <person name="Lesage-Meessen L."/>
            <person name="Balint B."/>
            <person name="Merenyi Z."/>
            <person name="de Eugenio L."/>
            <person name="Morin E."/>
            <person name="Martinez A.T."/>
            <person name="Baldrian P."/>
            <person name="Stursova M."/>
            <person name="Martinez M.J."/>
            <person name="Novotny C."/>
            <person name="Magnuson J.K."/>
            <person name="Spatafora J.W."/>
            <person name="Maurice S."/>
            <person name="Pangilinan J."/>
            <person name="Andreopoulos W."/>
            <person name="LaButti K."/>
            <person name="Hundley H."/>
            <person name="Na H."/>
            <person name="Kuo A."/>
            <person name="Barry K."/>
            <person name="Lipzen A."/>
            <person name="Henrissat B."/>
            <person name="Riley R."/>
            <person name="Ahrendt S."/>
            <person name="Nagy L.G."/>
            <person name="Grigoriev I.V."/>
            <person name="Martin F."/>
            <person name="Rosso M.N."/>
        </authorList>
    </citation>
    <scope>NUCLEOTIDE SEQUENCE [LARGE SCALE GENOMIC DNA]</scope>
    <source>
        <strain evidence="1 2">CIRM-BRFM 1785</strain>
    </source>
</reference>
<evidence type="ECO:0000313" key="1">
    <source>
        <dbReference type="EMBL" id="KAH9831569.1"/>
    </source>
</evidence>